<feature type="compositionally biased region" description="Basic and acidic residues" evidence="1">
    <location>
        <begin position="116"/>
        <end position="142"/>
    </location>
</feature>
<keyword evidence="4" id="KW-1185">Reference proteome</keyword>
<reference evidence="3" key="3">
    <citation type="submission" date="2018-08" db="EMBL/GenBank/DDBJ databases">
        <title>Leveraging single-cell genomics to expand the Fungal Tree of Life.</title>
        <authorList>
            <consortium name="DOE Joint Genome Institute"/>
            <person name="Ahrendt S.R."/>
            <person name="Quandt C.A."/>
            <person name="Ciobanu D."/>
            <person name="Clum A."/>
            <person name="Salamov A."/>
            <person name="Andreopoulos B."/>
            <person name="Cheng J.-F."/>
            <person name="Woyke T."/>
            <person name="Pelin A."/>
            <person name="Henrissat B."/>
            <person name="Reynolds N."/>
            <person name="Benny G.L."/>
            <person name="Smith M.E."/>
            <person name="James T.Y."/>
            <person name="Grigoriev I.V."/>
        </authorList>
    </citation>
    <scope>NUCLEOTIDE SEQUENCE</scope>
    <source>
        <strain evidence="3">CSF55</strain>
    </source>
</reference>
<accession>A0A075AX38</accession>
<evidence type="ECO:0000313" key="3">
    <source>
        <dbReference type="EMBL" id="RKP20098.1"/>
    </source>
</evidence>
<evidence type="ECO:0000313" key="4">
    <source>
        <dbReference type="Proteomes" id="UP000030755"/>
    </source>
</evidence>
<feature type="region of interest" description="Disordered" evidence="1">
    <location>
        <begin position="1"/>
        <end position="69"/>
    </location>
</feature>
<reference evidence="2 4" key="1">
    <citation type="journal article" date="2013" name="Curr. Biol.">
        <title>Shared signatures of parasitism and phylogenomics unite Cryptomycota and microsporidia.</title>
        <authorList>
            <person name="James T.Y."/>
            <person name="Pelin A."/>
            <person name="Bonen L."/>
            <person name="Ahrendt S."/>
            <person name="Sain D."/>
            <person name="Corradi N."/>
            <person name="Stajich J.E."/>
        </authorList>
    </citation>
    <scope>NUCLEOTIDE SEQUENCE [LARGE SCALE GENOMIC DNA]</scope>
    <source>
        <strain evidence="2">CSF55</strain>
        <strain evidence="2">CSF55</strain>
    </source>
</reference>
<dbReference type="EMBL" id="KE561068">
    <property type="protein sequence ID" value="EPZ33287.1"/>
    <property type="molecule type" value="Genomic_DNA"/>
</dbReference>
<evidence type="ECO:0000313" key="5">
    <source>
        <dbReference type="Proteomes" id="UP000281549"/>
    </source>
</evidence>
<evidence type="ECO:0000313" key="2">
    <source>
        <dbReference type="EMBL" id="EPZ33287.1"/>
    </source>
</evidence>
<dbReference type="AlphaFoldDB" id="A0A075AX38"/>
<protein>
    <submittedName>
        <fullName evidence="2">Uncharacterized protein</fullName>
    </submittedName>
</protein>
<dbReference type="EMBL" id="ML005113">
    <property type="protein sequence ID" value="RKP20098.1"/>
    <property type="molecule type" value="Genomic_DNA"/>
</dbReference>
<reference evidence="5" key="2">
    <citation type="journal article" date="2018" name="Nat. Microbiol.">
        <title>Leveraging single-cell genomics to expand the fungal tree of life.</title>
        <authorList>
            <person name="Ahrendt S.R."/>
            <person name="Quandt C.A."/>
            <person name="Ciobanu D."/>
            <person name="Clum A."/>
            <person name="Salamov A."/>
            <person name="Andreopoulos B."/>
            <person name="Cheng J.F."/>
            <person name="Woyke T."/>
            <person name="Pelin A."/>
            <person name="Henrissat B."/>
            <person name="Reynolds N.K."/>
            <person name="Benny G.L."/>
            <person name="Smith M.E."/>
            <person name="James T.Y."/>
            <person name="Grigoriev I.V."/>
        </authorList>
    </citation>
    <scope>NUCLEOTIDE SEQUENCE [LARGE SCALE GENOMIC DNA]</scope>
    <source>
        <strain evidence="5">CSF55</strain>
    </source>
</reference>
<gene>
    <name evidence="2" type="ORF">O9G_001638</name>
    <name evidence="3" type="ORF">ROZALSC1DRAFT_28379</name>
</gene>
<feature type="compositionally biased region" description="Polar residues" evidence="1">
    <location>
        <begin position="18"/>
        <end position="29"/>
    </location>
</feature>
<name>A0A075AX38_ROZAC</name>
<sequence>MAPQFGFQPLKTFGNKFNPKNQNSINNFHHPQPPAFAPTNPHRFPPTPKEERQRNSSQIGEIQRHETPFAYEEFDEDDEELSHIPLDEDEYIDNHQQQYQYEHNSPERQLQASKRRNTDATKNVVEEEKNSNGDIQIEKIETGLESEGDSQIADQTNYNNDIDQNQPTNEEYLQCDPNDPFFQHIMAVNEWDAKYRHKLQDICRKAACCVEDFTNDIGEAFTTASLENMNKQLSVFKQNALQLFQHLQQNK</sequence>
<feature type="compositionally biased region" description="Polar residues" evidence="1">
    <location>
        <begin position="152"/>
        <end position="164"/>
    </location>
</feature>
<evidence type="ECO:0000256" key="1">
    <source>
        <dbReference type="SAM" id="MobiDB-lite"/>
    </source>
</evidence>
<dbReference type="Proteomes" id="UP000030755">
    <property type="component" value="Unassembled WGS sequence"/>
</dbReference>
<dbReference type="HOGENOM" id="CLU_1107645_0_0_1"/>
<organism evidence="2 4">
    <name type="scientific">Rozella allomycis (strain CSF55)</name>
    <dbReference type="NCBI Taxonomy" id="988480"/>
    <lineage>
        <taxon>Eukaryota</taxon>
        <taxon>Fungi</taxon>
        <taxon>Fungi incertae sedis</taxon>
        <taxon>Cryptomycota</taxon>
        <taxon>Cryptomycota incertae sedis</taxon>
        <taxon>Rozella</taxon>
    </lineage>
</organism>
<feature type="region of interest" description="Disordered" evidence="1">
    <location>
        <begin position="100"/>
        <end position="164"/>
    </location>
</feature>
<feature type="compositionally biased region" description="Polar residues" evidence="1">
    <location>
        <begin position="100"/>
        <end position="112"/>
    </location>
</feature>
<proteinExistence type="predicted"/>
<dbReference type="Proteomes" id="UP000281549">
    <property type="component" value="Unassembled WGS sequence"/>
</dbReference>